<evidence type="ECO:0000256" key="1">
    <source>
        <dbReference type="ARBA" id="ARBA00022553"/>
    </source>
</evidence>
<dbReference type="InterPro" id="IPR011006">
    <property type="entry name" value="CheY-like_superfamily"/>
</dbReference>
<dbReference type="SUPFAM" id="SSF52172">
    <property type="entry name" value="CheY-like"/>
    <property type="match status" value="1"/>
</dbReference>
<dbReference type="Pfam" id="PF00486">
    <property type="entry name" value="Trans_reg_C"/>
    <property type="match status" value="1"/>
</dbReference>
<evidence type="ECO:0000256" key="6">
    <source>
        <dbReference type="PROSITE-ProRule" id="PRU00169"/>
    </source>
</evidence>
<feature type="domain" description="OmpR/PhoB-type" evidence="9">
    <location>
        <begin position="130"/>
        <end position="229"/>
    </location>
</feature>
<dbReference type="KEGG" id="lmoi:VV02_05190"/>
<reference evidence="10 11" key="1">
    <citation type="submission" date="2015-03" db="EMBL/GenBank/DDBJ databases">
        <title>Luteipulveratus halotolerans sp. nov., a novel actinobacterium (Dermacoccaceae) from Sarawak, Malaysia.</title>
        <authorList>
            <person name="Juboi H."/>
            <person name="Basik A."/>
            <person name="Shamsul S.S."/>
            <person name="Arnold P."/>
            <person name="Schmitt E.K."/>
            <person name="Sanglier J.-J."/>
            <person name="Yeo T."/>
        </authorList>
    </citation>
    <scope>NUCLEOTIDE SEQUENCE [LARGE SCALE GENOMIC DNA]</scope>
    <source>
        <strain evidence="10 11">MN07-A0370</strain>
    </source>
</reference>
<evidence type="ECO:0008006" key="12">
    <source>
        <dbReference type="Google" id="ProtNLM"/>
    </source>
</evidence>
<dbReference type="GO" id="GO:0000976">
    <property type="term" value="F:transcription cis-regulatory region binding"/>
    <property type="evidence" value="ECO:0007669"/>
    <property type="project" value="TreeGrafter"/>
</dbReference>
<gene>
    <name evidence="10" type="ORF">VV02_05190</name>
</gene>
<evidence type="ECO:0000256" key="5">
    <source>
        <dbReference type="ARBA" id="ARBA00023163"/>
    </source>
</evidence>
<feature type="modified residue" description="4-aspartylphosphate" evidence="6">
    <location>
        <position position="51"/>
    </location>
</feature>
<dbReference type="InterPro" id="IPR039420">
    <property type="entry name" value="WalR-like"/>
</dbReference>
<keyword evidence="4 7" id="KW-0238">DNA-binding</keyword>
<dbReference type="InterPro" id="IPR001789">
    <property type="entry name" value="Sig_transdc_resp-reg_receiver"/>
</dbReference>
<evidence type="ECO:0000259" key="9">
    <source>
        <dbReference type="PROSITE" id="PS51755"/>
    </source>
</evidence>
<dbReference type="EMBL" id="CP011112">
    <property type="protein sequence ID" value="AKU15403.1"/>
    <property type="molecule type" value="Genomic_DNA"/>
</dbReference>
<dbReference type="GO" id="GO:0000156">
    <property type="term" value="F:phosphorelay response regulator activity"/>
    <property type="evidence" value="ECO:0007669"/>
    <property type="project" value="TreeGrafter"/>
</dbReference>
<keyword evidence="5" id="KW-0804">Transcription</keyword>
<organism evidence="10 11">
    <name type="scientific">Luteipulveratus mongoliensis</name>
    <dbReference type="NCBI Taxonomy" id="571913"/>
    <lineage>
        <taxon>Bacteria</taxon>
        <taxon>Bacillati</taxon>
        <taxon>Actinomycetota</taxon>
        <taxon>Actinomycetes</taxon>
        <taxon>Micrococcales</taxon>
        <taxon>Dermacoccaceae</taxon>
        <taxon>Luteipulveratus</taxon>
    </lineage>
</organism>
<protein>
    <recommendedName>
        <fullName evidence="12">Transcriptional regulator</fullName>
    </recommendedName>
</protein>
<dbReference type="PANTHER" id="PTHR48111:SF21">
    <property type="entry name" value="DNA-BINDING DUAL MASTER TRANSCRIPTIONAL REGULATOR RPAA"/>
    <property type="match status" value="1"/>
</dbReference>
<dbReference type="CDD" id="cd00383">
    <property type="entry name" value="trans_reg_C"/>
    <property type="match status" value="1"/>
</dbReference>
<dbReference type="SMART" id="SM00448">
    <property type="entry name" value="REC"/>
    <property type="match status" value="1"/>
</dbReference>
<evidence type="ECO:0000256" key="7">
    <source>
        <dbReference type="PROSITE-ProRule" id="PRU01091"/>
    </source>
</evidence>
<dbReference type="OrthoDB" id="3197131at2"/>
<dbReference type="Gene3D" id="6.10.250.690">
    <property type="match status" value="1"/>
</dbReference>
<evidence type="ECO:0000313" key="10">
    <source>
        <dbReference type="EMBL" id="AKU15403.1"/>
    </source>
</evidence>
<proteinExistence type="predicted"/>
<accession>A0A0K1JFP3</accession>
<dbReference type="PANTHER" id="PTHR48111">
    <property type="entry name" value="REGULATOR OF RPOS"/>
    <property type="match status" value="1"/>
</dbReference>
<keyword evidence="11" id="KW-1185">Reference proteome</keyword>
<keyword evidence="3" id="KW-0805">Transcription regulation</keyword>
<dbReference type="AlphaFoldDB" id="A0A0K1JFP3"/>
<dbReference type="GO" id="GO:0006355">
    <property type="term" value="P:regulation of DNA-templated transcription"/>
    <property type="evidence" value="ECO:0007669"/>
    <property type="project" value="InterPro"/>
</dbReference>
<evidence type="ECO:0000259" key="8">
    <source>
        <dbReference type="PROSITE" id="PS50110"/>
    </source>
</evidence>
<evidence type="ECO:0000256" key="3">
    <source>
        <dbReference type="ARBA" id="ARBA00023015"/>
    </source>
</evidence>
<dbReference type="STRING" id="571913.VV02_05190"/>
<dbReference type="InterPro" id="IPR001867">
    <property type="entry name" value="OmpR/PhoB-type_DNA-bd"/>
</dbReference>
<dbReference type="InterPro" id="IPR016032">
    <property type="entry name" value="Sig_transdc_resp-reg_C-effctor"/>
</dbReference>
<keyword evidence="1 6" id="KW-0597">Phosphoprotein</keyword>
<dbReference type="PROSITE" id="PS50110">
    <property type="entry name" value="RESPONSE_REGULATORY"/>
    <property type="match status" value="1"/>
</dbReference>
<keyword evidence="2" id="KW-0902">Two-component regulatory system</keyword>
<dbReference type="SUPFAM" id="SSF46894">
    <property type="entry name" value="C-terminal effector domain of the bipartite response regulators"/>
    <property type="match status" value="1"/>
</dbReference>
<evidence type="ECO:0000256" key="4">
    <source>
        <dbReference type="ARBA" id="ARBA00023125"/>
    </source>
</evidence>
<evidence type="ECO:0000256" key="2">
    <source>
        <dbReference type="ARBA" id="ARBA00023012"/>
    </source>
</evidence>
<dbReference type="InterPro" id="IPR036388">
    <property type="entry name" value="WH-like_DNA-bd_sf"/>
</dbReference>
<dbReference type="PROSITE" id="PS51755">
    <property type="entry name" value="OMPR_PHOB"/>
    <property type="match status" value="1"/>
</dbReference>
<dbReference type="Gene3D" id="3.40.50.2300">
    <property type="match status" value="1"/>
</dbReference>
<feature type="domain" description="Response regulatory" evidence="8">
    <location>
        <begin position="3"/>
        <end position="116"/>
    </location>
</feature>
<dbReference type="GO" id="GO:0032993">
    <property type="term" value="C:protein-DNA complex"/>
    <property type="evidence" value="ECO:0007669"/>
    <property type="project" value="TreeGrafter"/>
</dbReference>
<dbReference type="Proteomes" id="UP000066480">
    <property type="component" value="Chromosome"/>
</dbReference>
<dbReference type="FunFam" id="1.10.10.10:FF:000018">
    <property type="entry name" value="DNA-binding response regulator ResD"/>
    <property type="match status" value="1"/>
</dbReference>
<sequence>MADVLLIEDDTSVAAAVGLGLRRLGHTVEHVPDGRGDLAPLLARNEVIVLDLGLPGVDGYDVCRQVRASEPTFPIVVLTARSDDADIVASLEAGADDYVVKPVTPRVLDARIKAVLRRTRPPVVTETVHAETVTFGGLSIDHAAMQVYLDDALVALTPTELRTLIALAEHPGRLYSRDELYRIVWGSDHRGDSRAVDTAMQRLRSKIDDDPKRAQFIETVRGFGYRFTGHR</sequence>
<dbReference type="CDD" id="cd17574">
    <property type="entry name" value="REC_OmpR"/>
    <property type="match status" value="1"/>
</dbReference>
<dbReference type="SMART" id="SM00862">
    <property type="entry name" value="Trans_reg_C"/>
    <property type="match status" value="1"/>
</dbReference>
<feature type="DNA-binding region" description="OmpR/PhoB-type" evidence="7">
    <location>
        <begin position="130"/>
        <end position="229"/>
    </location>
</feature>
<name>A0A0K1JFP3_9MICO</name>
<dbReference type="GO" id="GO:0005829">
    <property type="term" value="C:cytosol"/>
    <property type="evidence" value="ECO:0007669"/>
    <property type="project" value="TreeGrafter"/>
</dbReference>
<dbReference type="RefSeq" id="WP_052590289.1">
    <property type="nucleotide sequence ID" value="NZ_CP011112.1"/>
</dbReference>
<evidence type="ECO:0000313" key="11">
    <source>
        <dbReference type="Proteomes" id="UP000066480"/>
    </source>
</evidence>
<dbReference type="Gene3D" id="1.10.10.10">
    <property type="entry name" value="Winged helix-like DNA-binding domain superfamily/Winged helix DNA-binding domain"/>
    <property type="match status" value="1"/>
</dbReference>
<dbReference type="Pfam" id="PF00072">
    <property type="entry name" value="Response_reg"/>
    <property type="match status" value="1"/>
</dbReference>